<dbReference type="GO" id="GO:0016787">
    <property type="term" value="F:hydrolase activity"/>
    <property type="evidence" value="ECO:0007669"/>
    <property type="project" value="UniProtKB-KW"/>
</dbReference>
<sequence>MKNIRFRSIRFVLAVQLMMIAGIPARAQSSDASLYFKQPAGNYLEALPIGNGRLGALIGGNPGTDRIILNEISLWSGGTQDADSDSAYRYFPEVQKLLLAGKNKAAQQLLQQHFICKGPGSGSGNGAMVPYGCYQILATLELQWKDTLAPYKNYKRVLDLENGKATTSWQRNGTVYTQQAWVSMTDQVIMIRLTASGKGKISFTTGLDRKENAAVTATGQTLVMKGQLPNGDQPGMRFSSVLQVKPKAGKSTVNGNNIVVENADECLLVLSAGTDYNLQDYTVRGKDPLPIVTQQVANGIRQPYQQLWERHQQAFRRYFNNTRFYLSAVAPGTDTLSTPERLTRYAQQLPDPQLPVLYYNFGRYLLIASSQPGNLPANLQGLWAGEYQTPWNGDYHIDINLQMNYWLAQPNGLGELTAPLHELIGGLVKPGQKTAKTYYNAPGWVAHVITNPWGYTSPGEGADWGSTLSSAGWLCEHLWEHFQYTRDTAFLKKYYPVMKGAAQFLAAILVEEPDHGWLVTAPSNSPEHAYIMPDGTRGSTCMGPTMDMQICRELFGNCIMAAGILRTDNVWAKQLDSVRKRLAPNQIGQAGDLNEWLHDWKDGEPHHRHVSHLYGLHPYDEITPWSTPELAAAAKQTLIQRGDEGTGWSKAWKMNFWARLGDGDHALLLLRQLLTPVSAGFDIHMGGGGTYPNLFCAHPPFQIDGNFGGAAGITEMLLQSHGADQTIRLLPALPHNKDWQKGQVKGMHARNAFVVDFAWNNAQLKQARIYSGKGSPCSMLLPANAEVKDSAGRVLASTGNTAGVMKFNTIAGQAYQIMVK</sequence>
<dbReference type="Pfam" id="PF22124">
    <property type="entry name" value="Glyco_hydro_95_cat"/>
    <property type="match status" value="1"/>
</dbReference>
<dbReference type="Pfam" id="PF21307">
    <property type="entry name" value="Glyco_hydro_95_C"/>
    <property type="match status" value="1"/>
</dbReference>
<dbReference type="Gene3D" id="1.50.10.10">
    <property type="match status" value="1"/>
</dbReference>
<dbReference type="PANTHER" id="PTHR31084:SF0">
    <property type="entry name" value="ALPHA-L-FUCOSIDASE 2"/>
    <property type="match status" value="1"/>
</dbReference>
<dbReference type="InterPro" id="IPR027414">
    <property type="entry name" value="GH95_N_dom"/>
</dbReference>
<organism evidence="5 6">
    <name type="scientific">Chitinophaga defluvii</name>
    <dbReference type="NCBI Taxonomy" id="3163343"/>
    <lineage>
        <taxon>Bacteria</taxon>
        <taxon>Pseudomonadati</taxon>
        <taxon>Bacteroidota</taxon>
        <taxon>Chitinophagia</taxon>
        <taxon>Chitinophagales</taxon>
        <taxon>Chitinophagaceae</taxon>
        <taxon>Chitinophaga</taxon>
    </lineage>
</organism>
<gene>
    <name evidence="5" type="ORF">ABR189_10235</name>
</gene>
<dbReference type="InterPro" id="IPR008928">
    <property type="entry name" value="6-hairpin_glycosidase_sf"/>
</dbReference>
<dbReference type="PANTHER" id="PTHR31084">
    <property type="entry name" value="ALPHA-L-FUCOSIDASE 2"/>
    <property type="match status" value="1"/>
</dbReference>
<dbReference type="Proteomes" id="UP001549749">
    <property type="component" value="Unassembled WGS sequence"/>
</dbReference>
<dbReference type="SUPFAM" id="SSF48208">
    <property type="entry name" value="Six-hairpin glycosidases"/>
    <property type="match status" value="1"/>
</dbReference>
<feature type="signal peptide" evidence="1">
    <location>
        <begin position="1"/>
        <end position="27"/>
    </location>
</feature>
<evidence type="ECO:0000259" key="4">
    <source>
        <dbReference type="Pfam" id="PF22124"/>
    </source>
</evidence>
<dbReference type="InterPro" id="IPR012341">
    <property type="entry name" value="6hp_glycosidase-like_sf"/>
</dbReference>
<evidence type="ECO:0000256" key="1">
    <source>
        <dbReference type="SAM" id="SignalP"/>
    </source>
</evidence>
<dbReference type="InterPro" id="IPR054363">
    <property type="entry name" value="GH95_cat"/>
</dbReference>
<dbReference type="Pfam" id="PF14498">
    <property type="entry name" value="Glyco_hyd_65N_2"/>
    <property type="match status" value="1"/>
</dbReference>
<protein>
    <submittedName>
        <fullName evidence="5">Glycoside hydrolase N-terminal domain-containing protein</fullName>
    </submittedName>
</protein>
<evidence type="ECO:0000259" key="3">
    <source>
        <dbReference type="Pfam" id="PF21307"/>
    </source>
</evidence>
<accession>A0ABV2T415</accession>
<keyword evidence="5" id="KW-0378">Hydrolase</keyword>
<keyword evidence="1" id="KW-0732">Signal</keyword>
<proteinExistence type="predicted"/>
<dbReference type="RefSeq" id="WP_354660384.1">
    <property type="nucleotide sequence ID" value="NZ_JBEXAC010000001.1"/>
</dbReference>
<evidence type="ECO:0000313" key="6">
    <source>
        <dbReference type="Proteomes" id="UP001549749"/>
    </source>
</evidence>
<keyword evidence="6" id="KW-1185">Reference proteome</keyword>
<name>A0ABV2T415_9BACT</name>
<feature type="domain" description="Glycosyl hydrolase family 95 catalytic" evidence="4">
    <location>
        <begin position="304"/>
        <end position="717"/>
    </location>
</feature>
<reference evidence="5 6" key="1">
    <citation type="submission" date="2024-06" db="EMBL/GenBank/DDBJ databases">
        <title>Chitinophaga defluvii sp. nov., isolated from municipal sewage.</title>
        <authorList>
            <person name="Zhang L."/>
        </authorList>
    </citation>
    <scope>NUCLEOTIDE SEQUENCE [LARGE SCALE GENOMIC DNA]</scope>
    <source>
        <strain evidence="5 6">H8</strain>
    </source>
</reference>
<evidence type="ECO:0000313" key="5">
    <source>
        <dbReference type="EMBL" id="MET6997749.1"/>
    </source>
</evidence>
<feature type="domain" description="Glycosyl hydrolase family 95 N-terminal" evidence="2">
    <location>
        <begin position="34"/>
        <end position="277"/>
    </location>
</feature>
<dbReference type="EMBL" id="JBEXAC010000001">
    <property type="protein sequence ID" value="MET6997749.1"/>
    <property type="molecule type" value="Genomic_DNA"/>
</dbReference>
<dbReference type="InterPro" id="IPR016518">
    <property type="entry name" value="Alpha-L-fucosidase"/>
</dbReference>
<feature type="chain" id="PRO_5046514566" evidence="1">
    <location>
        <begin position="28"/>
        <end position="820"/>
    </location>
</feature>
<dbReference type="InterPro" id="IPR049053">
    <property type="entry name" value="AFCA-like_C"/>
</dbReference>
<comment type="caution">
    <text evidence="5">The sequence shown here is derived from an EMBL/GenBank/DDBJ whole genome shotgun (WGS) entry which is preliminary data.</text>
</comment>
<feature type="domain" description="Alpha fucosidase A-like C-terminal" evidence="3">
    <location>
        <begin position="719"/>
        <end position="817"/>
    </location>
</feature>
<dbReference type="PIRSF" id="PIRSF007663">
    <property type="entry name" value="UCP007663"/>
    <property type="match status" value="1"/>
</dbReference>
<evidence type="ECO:0000259" key="2">
    <source>
        <dbReference type="Pfam" id="PF14498"/>
    </source>
</evidence>